<dbReference type="KEGG" id="sbae:DSM104329_03091"/>
<dbReference type="EMBL" id="CP087164">
    <property type="protein sequence ID" value="UGS36682.1"/>
    <property type="molecule type" value="Genomic_DNA"/>
</dbReference>
<proteinExistence type="predicted"/>
<dbReference type="RefSeq" id="WP_259310749.1">
    <property type="nucleotide sequence ID" value="NZ_CP087164.1"/>
</dbReference>
<keyword evidence="4" id="KW-1185">Reference proteome</keyword>
<dbReference type="EC" id="1.14.14.5" evidence="3"/>
<dbReference type="Gene3D" id="3.20.20.30">
    <property type="entry name" value="Luciferase-like domain"/>
    <property type="match status" value="1"/>
</dbReference>
<evidence type="ECO:0000313" key="4">
    <source>
        <dbReference type="Proteomes" id="UP001162834"/>
    </source>
</evidence>
<dbReference type="AlphaFoldDB" id="A0A9E6XZ85"/>
<protein>
    <submittedName>
        <fullName evidence="3">Alkanesulfonate monooxygenase</fullName>
        <ecNumber evidence="3">1.14.14.5</ecNumber>
    </submittedName>
</protein>
<sequence length="295" mass="31946">MKIRFAVAPGSGPLDGEELARFGDAVETSGFDGIWLSDLPLAPVLDPLLGLAVLAGRTRRCHLGANVVPLGRNPFLLAKELAQLDRLTGGRLLLSFVPGLGSPEERETLGVEGADRGAILEEALGLVRAWWAGDVVDHRSPRWSFSTVAAAARPVQDPLEVWLGGRAGTSLDRAGRIADGWLGSTLTPDEAERARRRIQRAASRAERRFDPEHFGLSIGYARADPDPSALARLRVLRDDLDPRELLPVGAQELRSSIERHIDAGLSKFVLRPTDAVASWDEEVAWLAAAILDLQT</sequence>
<accession>A0A9E6XZ85</accession>
<evidence type="ECO:0000259" key="2">
    <source>
        <dbReference type="Pfam" id="PF00296"/>
    </source>
</evidence>
<name>A0A9E6XZ85_9ACTN</name>
<keyword evidence="3" id="KW-0503">Monooxygenase</keyword>
<evidence type="ECO:0000313" key="3">
    <source>
        <dbReference type="EMBL" id="UGS36682.1"/>
    </source>
</evidence>
<organism evidence="3 4">
    <name type="scientific">Capillimicrobium parvum</name>
    <dbReference type="NCBI Taxonomy" id="2884022"/>
    <lineage>
        <taxon>Bacteria</taxon>
        <taxon>Bacillati</taxon>
        <taxon>Actinomycetota</taxon>
        <taxon>Thermoleophilia</taxon>
        <taxon>Solirubrobacterales</taxon>
        <taxon>Capillimicrobiaceae</taxon>
        <taxon>Capillimicrobium</taxon>
    </lineage>
</organism>
<dbReference type="PANTHER" id="PTHR43244:SF1">
    <property type="entry name" value="5,10-METHYLENETETRAHYDROMETHANOPTERIN REDUCTASE"/>
    <property type="match status" value="1"/>
</dbReference>
<dbReference type="PANTHER" id="PTHR43244">
    <property type="match status" value="1"/>
</dbReference>
<dbReference type="InterPro" id="IPR036661">
    <property type="entry name" value="Luciferase-like_sf"/>
</dbReference>
<feature type="domain" description="Luciferase-like" evidence="2">
    <location>
        <begin position="6"/>
        <end position="241"/>
    </location>
</feature>
<dbReference type="Pfam" id="PF00296">
    <property type="entry name" value="Bac_luciferase"/>
    <property type="match status" value="1"/>
</dbReference>
<dbReference type="GO" id="GO:0008726">
    <property type="term" value="F:alkanesulfonate monooxygenase activity"/>
    <property type="evidence" value="ECO:0007669"/>
    <property type="project" value="UniProtKB-EC"/>
</dbReference>
<dbReference type="SUPFAM" id="SSF51679">
    <property type="entry name" value="Bacterial luciferase-like"/>
    <property type="match status" value="1"/>
</dbReference>
<gene>
    <name evidence="3" type="primary">ssuD_2</name>
    <name evidence="3" type="ORF">DSM104329_03091</name>
</gene>
<reference evidence="3" key="1">
    <citation type="journal article" date="2022" name="Int. J. Syst. Evol. Microbiol.">
        <title>Pseudomonas aegrilactucae sp. nov. and Pseudomonas morbosilactucae sp. nov., pathogens causing bacterial rot of lettuce in Japan.</title>
        <authorList>
            <person name="Sawada H."/>
            <person name="Fujikawa T."/>
            <person name="Satou M."/>
        </authorList>
    </citation>
    <scope>NUCLEOTIDE SEQUENCE</scope>
    <source>
        <strain evidence="3">0166_1</strain>
    </source>
</reference>
<dbReference type="Proteomes" id="UP001162834">
    <property type="component" value="Chromosome"/>
</dbReference>
<evidence type="ECO:0000256" key="1">
    <source>
        <dbReference type="ARBA" id="ARBA00023002"/>
    </source>
</evidence>
<dbReference type="InterPro" id="IPR011251">
    <property type="entry name" value="Luciferase-like_dom"/>
</dbReference>
<keyword evidence="1 3" id="KW-0560">Oxidoreductase</keyword>
<dbReference type="InterPro" id="IPR050564">
    <property type="entry name" value="F420-G6PD/mer"/>
</dbReference>